<dbReference type="AlphaFoldDB" id="A0A918RLH9"/>
<protein>
    <recommendedName>
        <fullName evidence="3">DUF1223 domain-containing protein</fullName>
    </recommendedName>
</protein>
<reference evidence="1" key="1">
    <citation type="journal article" date="2014" name="Int. J. Syst. Evol. Microbiol.">
        <title>Complete genome sequence of Corynebacterium casei LMG S-19264T (=DSM 44701T), isolated from a smear-ripened cheese.</title>
        <authorList>
            <consortium name="US DOE Joint Genome Institute (JGI-PGF)"/>
            <person name="Walter F."/>
            <person name="Albersmeier A."/>
            <person name="Kalinowski J."/>
            <person name="Ruckert C."/>
        </authorList>
    </citation>
    <scope>NUCLEOTIDE SEQUENCE</scope>
    <source>
        <strain evidence="1">KCTC 12711</strain>
    </source>
</reference>
<dbReference type="Pfam" id="PF06764">
    <property type="entry name" value="DUF1223"/>
    <property type="match status" value="1"/>
</dbReference>
<accession>A0A918RLH9</accession>
<evidence type="ECO:0000313" key="1">
    <source>
        <dbReference type="EMBL" id="GHA01830.1"/>
    </source>
</evidence>
<dbReference type="SUPFAM" id="SSF52833">
    <property type="entry name" value="Thioredoxin-like"/>
    <property type="match status" value="1"/>
</dbReference>
<evidence type="ECO:0000313" key="2">
    <source>
        <dbReference type="Proteomes" id="UP000614811"/>
    </source>
</evidence>
<comment type="caution">
    <text evidence="1">The sequence shown here is derived from an EMBL/GenBank/DDBJ whole genome shotgun (WGS) entry which is preliminary data.</text>
</comment>
<sequence>MPVAFHVDYWNYLGWQDRFAQPAFSQRQRRYAREYGEPTVYTPGLRWNGSEWRGWRSVMAPVVNTGQEVGVLRLLINAPGQFEAQFHTTAAPRGRQSRTLTVAILGMDLVSNVARGENRGRLLRHDFVVLGMHRFAEQKQGSWSGQLPRPHQASSQYAVVAWVTQGNRLTPLQATGGYLYRHLLTK</sequence>
<proteinExistence type="predicted"/>
<dbReference type="PANTHER" id="PTHR36057">
    <property type="match status" value="1"/>
</dbReference>
<reference evidence="1" key="2">
    <citation type="submission" date="2020-09" db="EMBL/GenBank/DDBJ databases">
        <authorList>
            <person name="Sun Q."/>
            <person name="Kim S."/>
        </authorList>
    </citation>
    <scope>NUCLEOTIDE SEQUENCE</scope>
    <source>
        <strain evidence="1">KCTC 12711</strain>
    </source>
</reference>
<dbReference type="Proteomes" id="UP000614811">
    <property type="component" value="Unassembled WGS sequence"/>
</dbReference>
<evidence type="ECO:0008006" key="3">
    <source>
        <dbReference type="Google" id="ProtNLM"/>
    </source>
</evidence>
<organism evidence="1 2">
    <name type="scientific">Arenicella chitinivorans</name>
    <dbReference type="NCBI Taxonomy" id="1329800"/>
    <lineage>
        <taxon>Bacteria</taxon>
        <taxon>Pseudomonadati</taxon>
        <taxon>Pseudomonadota</taxon>
        <taxon>Gammaproteobacteria</taxon>
        <taxon>Arenicellales</taxon>
        <taxon>Arenicellaceae</taxon>
        <taxon>Arenicella</taxon>
    </lineage>
</organism>
<dbReference type="EMBL" id="BMXA01000001">
    <property type="protein sequence ID" value="GHA01830.1"/>
    <property type="molecule type" value="Genomic_DNA"/>
</dbReference>
<dbReference type="InterPro" id="IPR036249">
    <property type="entry name" value="Thioredoxin-like_sf"/>
</dbReference>
<dbReference type="InterPro" id="IPR010634">
    <property type="entry name" value="DUF1223"/>
</dbReference>
<name>A0A918RLH9_9GAMM</name>
<gene>
    <name evidence="1" type="ORF">GCM10008090_08790</name>
</gene>
<dbReference type="PANTHER" id="PTHR36057:SF1">
    <property type="entry name" value="LIPOPROTEIN LIPID ATTACHMENT SITE-LIKE PROTEIN, PUTATIVE (DUF1223)-RELATED"/>
    <property type="match status" value="1"/>
</dbReference>
<keyword evidence="2" id="KW-1185">Reference proteome</keyword>